<evidence type="ECO:0000313" key="5">
    <source>
        <dbReference type="Proteomes" id="UP001470230"/>
    </source>
</evidence>
<organism evidence="4 5">
    <name type="scientific">Tritrichomonas musculus</name>
    <dbReference type="NCBI Taxonomy" id="1915356"/>
    <lineage>
        <taxon>Eukaryota</taxon>
        <taxon>Metamonada</taxon>
        <taxon>Parabasalia</taxon>
        <taxon>Tritrichomonadida</taxon>
        <taxon>Tritrichomonadidae</taxon>
        <taxon>Tritrichomonas</taxon>
    </lineage>
</organism>
<dbReference type="InterPro" id="IPR012334">
    <property type="entry name" value="Pectin_lyas_fold"/>
</dbReference>
<keyword evidence="5" id="KW-1185">Reference proteome</keyword>
<feature type="domain" description="Right handed beta helix" evidence="3">
    <location>
        <begin position="298"/>
        <end position="434"/>
    </location>
</feature>
<feature type="region of interest" description="Disordered" evidence="2">
    <location>
        <begin position="548"/>
        <end position="569"/>
    </location>
</feature>
<dbReference type="EMBL" id="JAPFFF010000006">
    <property type="protein sequence ID" value="KAK8887377.1"/>
    <property type="molecule type" value="Genomic_DNA"/>
</dbReference>
<feature type="domain" description="Right handed beta helix" evidence="3">
    <location>
        <begin position="793"/>
        <end position="958"/>
    </location>
</feature>
<dbReference type="InterPro" id="IPR011050">
    <property type="entry name" value="Pectin_lyase_fold/virulence"/>
</dbReference>
<dbReference type="PANTHER" id="PTHR22990:SF15">
    <property type="entry name" value="F-BOX ONLY PROTEIN 10"/>
    <property type="match status" value="1"/>
</dbReference>
<dbReference type="Proteomes" id="UP001470230">
    <property type="component" value="Unassembled WGS sequence"/>
</dbReference>
<evidence type="ECO:0000259" key="3">
    <source>
        <dbReference type="Pfam" id="PF13229"/>
    </source>
</evidence>
<dbReference type="SUPFAM" id="SSF51126">
    <property type="entry name" value="Pectin lyase-like"/>
    <property type="match status" value="2"/>
</dbReference>
<protein>
    <recommendedName>
        <fullName evidence="3">Right handed beta helix domain-containing protein</fullName>
    </recommendedName>
</protein>
<comment type="caution">
    <text evidence="4">The sequence shown here is derived from an EMBL/GenBank/DDBJ whole genome shotgun (WGS) entry which is preliminary data.</text>
</comment>
<name>A0ABR2K8C3_9EUKA</name>
<dbReference type="InterPro" id="IPR039448">
    <property type="entry name" value="Beta_helix"/>
</dbReference>
<dbReference type="Pfam" id="PF13229">
    <property type="entry name" value="Beta_helix"/>
    <property type="match status" value="2"/>
</dbReference>
<evidence type="ECO:0000256" key="1">
    <source>
        <dbReference type="ARBA" id="ARBA00022737"/>
    </source>
</evidence>
<dbReference type="SMART" id="SM00710">
    <property type="entry name" value="PbH1"/>
    <property type="match status" value="6"/>
</dbReference>
<dbReference type="Gene3D" id="2.160.20.10">
    <property type="entry name" value="Single-stranded right-handed beta-helix, Pectin lyase-like"/>
    <property type="match status" value="2"/>
</dbReference>
<dbReference type="InterPro" id="IPR051550">
    <property type="entry name" value="SCF-Subunits/Alg-Epimerases"/>
</dbReference>
<feature type="compositionally biased region" description="Polar residues" evidence="2">
    <location>
        <begin position="548"/>
        <end position="558"/>
    </location>
</feature>
<gene>
    <name evidence="4" type="ORF">M9Y10_038417</name>
</gene>
<dbReference type="PANTHER" id="PTHR22990">
    <property type="entry name" value="F-BOX ONLY PROTEIN"/>
    <property type="match status" value="1"/>
</dbReference>
<proteinExistence type="predicted"/>
<accession>A0ABR2K8C3</accession>
<sequence>MDTNIDTEAIQTLVNEIKNDEYVKVDREIVGTDTFAKLNSTMKPETLYTYETSKDECERILERLENGLYTCVERPNLGNADDKSLSSQINQTRYSVSYSAVFQQNNLGEIFIVCQNKEREKEILELLKSKSNTNENENLFTKVNSYTTIQKAVENASPGQPIIVDDGIYHESIIIDKSVEIKALNVTEKKEEKKVEILADTGDCFTLQANSARLEGLKINCNTPGDTFCTKAITGILEIENCQLISSSAACFRADEKARLTIKDCELYSVNSTASLMPESRAVIMDCRFTQPKIEKQSQHEAIVVNSQATCILIDCTINSMINFEKNSYGMLLRCHISTQGDFIKGDGNGVYVHEGAEPLIQDCEIFNCIESGIRLDPKSKGVINHCNIYNNYMFGFLSIASEQFLITDSHIHDNMNCGVRTVDGAKGDIVNTKFISNNKNAILVENGCDITMKHCEILDHITTATGAIYLKEPQEKTKRITKFSLIDSICKGNITGINISSNTDAYIIKSQIRFNNYVGIIVEGNGKVEFNESKVCENGRFQLTCHNPSANKNSAGKNSGPPAPSSARISAKDTTFGPYPKNCIHLSGKSISNFSDNCNFNNNFLKFLNSAKNMYQFDIDLSRKKIETIENDIKVSGETPELTKKRKENEMIIAGCQKNISLIDNELVQYNKENISINKRKRQLKMYKDFIKISPSIVIEGDARCTISKSEFKSNISFIDAKGSSFTNITNTKFSDDSLLSIRISENASLDMKDSQFSFASIGVVLDGKVKASISRTLFNNSYGYSINAQKNDWELNLTKSKITLGVGDMINLTGKGKANFTENSFIGREINKGETKLGQKTGGADTAIHLIDGPEATISSCLFHNLQSRGICGDKSTVIVKNNNFEEIHNFPLIFEACSIEVMENTITNYQTKPDNSIHLKDGCNGKICNNKYFLNNMKFLQAIGRLSSVQVSNNNPIDTASI</sequence>
<evidence type="ECO:0000256" key="2">
    <source>
        <dbReference type="SAM" id="MobiDB-lite"/>
    </source>
</evidence>
<dbReference type="InterPro" id="IPR006626">
    <property type="entry name" value="PbH1"/>
</dbReference>
<evidence type="ECO:0000313" key="4">
    <source>
        <dbReference type="EMBL" id="KAK8887377.1"/>
    </source>
</evidence>
<reference evidence="4 5" key="1">
    <citation type="submission" date="2024-04" db="EMBL/GenBank/DDBJ databases">
        <title>Tritrichomonas musculus Genome.</title>
        <authorList>
            <person name="Alves-Ferreira E."/>
            <person name="Grigg M."/>
            <person name="Lorenzi H."/>
            <person name="Galac M."/>
        </authorList>
    </citation>
    <scope>NUCLEOTIDE SEQUENCE [LARGE SCALE GENOMIC DNA]</scope>
    <source>
        <strain evidence="4 5">EAF2021</strain>
    </source>
</reference>
<keyword evidence="1" id="KW-0677">Repeat</keyword>